<name>A0AAV2F7Q7_9ROSI</name>
<sequence length="126" mass="14514">MMEYEKDLVSVKTEEAEIVWRSSMMRIVSGFIYKSQQHENIRKICQASLLDLELKVEQELAKLDMGNHVEKEGNHLEADETPILDPPQAKSKGSNGRVEGHFEKRKPKSGKTSSSKYFIFSTFLFF</sequence>
<evidence type="ECO:0000313" key="3">
    <source>
        <dbReference type="Proteomes" id="UP001497516"/>
    </source>
</evidence>
<feature type="compositionally biased region" description="Basic and acidic residues" evidence="1">
    <location>
        <begin position="67"/>
        <end position="78"/>
    </location>
</feature>
<gene>
    <name evidence="2" type="ORF">LTRI10_LOCUS34775</name>
</gene>
<reference evidence="2 3" key="1">
    <citation type="submission" date="2024-04" db="EMBL/GenBank/DDBJ databases">
        <authorList>
            <person name="Fracassetti M."/>
        </authorList>
    </citation>
    <scope>NUCLEOTIDE SEQUENCE [LARGE SCALE GENOMIC DNA]</scope>
</reference>
<keyword evidence="3" id="KW-1185">Reference proteome</keyword>
<feature type="region of interest" description="Disordered" evidence="1">
    <location>
        <begin position="67"/>
        <end position="113"/>
    </location>
</feature>
<protein>
    <submittedName>
        <fullName evidence="2">Uncharacterized protein</fullName>
    </submittedName>
</protein>
<accession>A0AAV2F7Q7</accession>
<evidence type="ECO:0000313" key="2">
    <source>
        <dbReference type="EMBL" id="CAL1394259.1"/>
    </source>
</evidence>
<evidence type="ECO:0000256" key="1">
    <source>
        <dbReference type="SAM" id="MobiDB-lite"/>
    </source>
</evidence>
<organism evidence="2 3">
    <name type="scientific">Linum trigynum</name>
    <dbReference type="NCBI Taxonomy" id="586398"/>
    <lineage>
        <taxon>Eukaryota</taxon>
        <taxon>Viridiplantae</taxon>
        <taxon>Streptophyta</taxon>
        <taxon>Embryophyta</taxon>
        <taxon>Tracheophyta</taxon>
        <taxon>Spermatophyta</taxon>
        <taxon>Magnoliopsida</taxon>
        <taxon>eudicotyledons</taxon>
        <taxon>Gunneridae</taxon>
        <taxon>Pentapetalae</taxon>
        <taxon>rosids</taxon>
        <taxon>fabids</taxon>
        <taxon>Malpighiales</taxon>
        <taxon>Linaceae</taxon>
        <taxon>Linum</taxon>
    </lineage>
</organism>
<dbReference type="AlphaFoldDB" id="A0AAV2F7Q7"/>
<dbReference type="EMBL" id="OZ034819">
    <property type="protein sequence ID" value="CAL1394259.1"/>
    <property type="molecule type" value="Genomic_DNA"/>
</dbReference>
<dbReference type="Proteomes" id="UP001497516">
    <property type="component" value="Chromosome 6"/>
</dbReference>
<proteinExistence type="predicted"/>